<feature type="region of interest" description="Disordered" evidence="1">
    <location>
        <begin position="1"/>
        <end position="48"/>
    </location>
</feature>
<dbReference type="OrthoDB" id="3121654at2759"/>
<evidence type="ECO:0000256" key="1">
    <source>
        <dbReference type="SAM" id="MobiDB-lite"/>
    </source>
</evidence>
<dbReference type="AlphaFoldDB" id="A0A9W8K1L8"/>
<protein>
    <submittedName>
        <fullName evidence="2">Uncharacterized protein</fullName>
    </submittedName>
</protein>
<keyword evidence="3" id="KW-1185">Reference proteome</keyword>
<feature type="region of interest" description="Disordered" evidence="1">
    <location>
        <begin position="159"/>
        <end position="192"/>
    </location>
</feature>
<sequence>MHPPPRLSHSRIPCSLSMPAQRHTRKYNRSPPPTQRRQTPPVFGPLSQEEPAISGLYKTAALDKISQLIREAARPLAAPKPAGPVPPHVQGHIVLGPFLGNGKNGHKSTVGRWYQVCRTCNHNCYFLTPSLDSSAFAANTELGRLWCIFEEIKAYHPRAREETPLPTPQATSRAATRVRHHRTGPAPDPAAPPVTLPLPDAALPHALLPLCVSNLLSPDKIESGEDFDLSLPVLLSVNIGVFTFFTIPHSQHSSIFIQNQLIEETVFPRHDSYIRLNDFKMLLGTRGFEQGRAIEVYDFTANEWVATTWRTPQFASGNRNILAIRFVV</sequence>
<dbReference type="Proteomes" id="UP001148786">
    <property type="component" value="Unassembled WGS sequence"/>
</dbReference>
<organism evidence="2 3">
    <name type="scientific">Agrocybe chaxingu</name>
    <dbReference type="NCBI Taxonomy" id="84603"/>
    <lineage>
        <taxon>Eukaryota</taxon>
        <taxon>Fungi</taxon>
        <taxon>Dikarya</taxon>
        <taxon>Basidiomycota</taxon>
        <taxon>Agaricomycotina</taxon>
        <taxon>Agaricomycetes</taxon>
        <taxon>Agaricomycetidae</taxon>
        <taxon>Agaricales</taxon>
        <taxon>Agaricineae</taxon>
        <taxon>Strophariaceae</taxon>
        <taxon>Agrocybe</taxon>
    </lineage>
</organism>
<dbReference type="EMBL" id="JANKHO010000462">
    <property type="protein sequence ID" value="KAJ3509625.1"/>
    <property type="molecule type" value="Genomic_DNA"/>
</dbReference>
<evidence type="ECO:0000313" key="3">
    <source>
        <dbReference type="Proteomes" id="UP001148786"/>
    </source>
</evidence>
<evidence type="ECO:0000313" key="2">
    <source>
        <dbReference type="EMBL" id="KAJ3509625.1"/>
    </source>
</evidence>
<name>A0A9W8K1L8_9AGAR</name>
<accession>A0A9W8K1L8</accession>
<reference evidence="2" key="1">
    <citation type="submission" date="2022-07" db="EMBL/GenBank/DDBJ databases">
        <title>Genome Sequence of Agrocybe chaxingu.</title>
        <authorList>
            <person name="Buettner E."/>
        </authorList>
    </citation>
    <scope>NUCLEOTIDE SEQUENCE</scope>
    <source>
        <strain evidence="2">MP-N11</strain>
    </source>
</reference>
<proteinExistence type="predicted"/>
<gene>
    <name evidence="2" type="ORF">NLJ89_g5116</name>
</gene>
<comment type="caution">
    <text evidence="2">The sequence shown here is derived from an EMBL/GenBank/DDBJ whole genome shotgun (WGS) entry which is preliminary data.</text>
</comment>